<feature type="region of interest" description="Disordered" evidence="7">
    <location>
        <begin position="1"/>
        <end position="28"/>
    </location>
</feature>
<protein>
    <submittedName>
        <fullName evidence="12">Uncharacterized protein</fullName>
    </submittedName>
</protein>
<feature type="transmembrane region" description="Helical" evidence="8">
    <location>
        <begin position="828"/>
        <end position="850"/>
    </location>
</feature>
<evidence type="ECO:0000313" key="13">
    <source>
        <dbReference type="Proteomes" id="UP001244341"/>
    </source>
</evidence>
<evidence type="ECO:0000256" key="6">
    <source>
        <dbReference type="PROSITE-ProRule" id="PRU00023"/>
    </source>
</evidence>
<keyword evidence="6" id="KW-0040">ANK repeat</keyword>
<feature type="region of interest" description="Disordered" evidence="7">
    <location>
        <begin position="412"/>
        <end position="433"/>
    </location>
</feature>
<evidence type="ECO:0000256" key="2">
    <source>
        <dbReference type="ARBA" id="ARBA00022475"/>
    </source>
</evidence>
<evidence type="ECO:0000256" key="8">
    <source>
        <dbReference type="SAM" id="Phobius"/>
    </source>
</evidence>
<dbReference type="Gene3D" id="2.60.120.10">
    <property type="entry name" value="Jelly Rolls"/>
    <property type="match status" value="1"/>
</dbReference>
<organism evidence="12 13">
    <name type="scientific">Tetradesmus obliquus</name>
    <name type="common">Green alga</name>
    <name type="synonym">Acutodesmus obliquus</name>
    <dbReference type="NCBI Taxonomy" id="3088"/>
    <lineage>
        <taxon>Eukaryota</taxon>
        <taxon>Viridiplantae</taxon>
        <taxon>Chlorophyta</taxon>
        <taxon>core chlorophytes</taxon>
        <taxon>Chlorophyceae</taxon>
        <taxon>CS clade</taxon>
        <taxon>Sphaeropleales</taxon>
        <taxon>Scenedesmaceae</taxon>
        <taxon>Tetradesmus</taxon>
    </lineage>
</organism>
<feature type="compositionally biased region" description="Basic and acidic residues" evidence="7">
    <location>
        <begin position="1322"/>
        <end position="1333"/>
    </location>
</feature>
<feature type="transmembrane region" description="Helical" evidence="8">
    <location>
        <begin position="527"/>
        <end position="549"/>
    </location>
</feature>
<feature type="compositionally biased region" description="Basic residues" evidence="7">
    <location>
        <begin position="1257"/>
        <end position="1267"/>
    </location>
</feature>
<dbReference type="InterPro" id="IPR014710">
    <property type="entry name" value="RmlC-like_jellyroll"/>
</dbReference>
<dbReference type="InterPro" id="IPR016197">
    <property type="entry name" value="Chromo-like_dom_sf"/>
</dbReference>
<dbReference type="Gene3D" id="1.25.40.20">
    <property type="entry name" value="Ankyrin repeat-containing domain"/>
    <property type="match status" value="1"/>
</dbReference>
<dbReference type="PROSITE" id="PS50088">
    <property type="entry name" value="ANK_REPEAT"/>
    <property type="match status" value="2"/>
</dbReference>
<gene>
    <name evidence="12" type="ORF">OEZ85_012928</name>
</gene>
<dbReference type="InterPro" id="IPR018490">
    <property type="entry name" value="cNMP-bd_dom_sf"/>
</dbReference>
<dbReference type="Pfam" id="PF00158">
    <property type="entry name" value="Sigma54_activat"/>
    <property type="match status" value="1"/>
</dbReference>
<dbReference type="PROSITE" id="PS00198">
    <property type="entry name" value="4FE4S_FER_1"/>
    <property type="match status" value="1"/>
</dbReference>
<dbReference type="InterPro" id="IPR017900">
    <property type="entry name" value="4Fe4S_Fe_S_CS"/>
</dbReference>
<evidence type="ECO:0000256" key="3">
    <source>
        <dbReference type="ARBA" id="ARBA00022741"/>
    </source>
</evidence>
<dbReference type="Gene3D" id="3.40.50.300">
    <property type="entry name" value="P-loop containing nucleotide triphosphate hydrolases"/>
    <property type="match status" value="1"/>
</dbReference>
<dbReference type="PROSITE" id="PS50045">
    <property type="entry name" value="SIGMA54_INTERACT_4"/>
    <property type="match status" value="1"/>
</dbReference>
<dbReference type="Gene3D" id="1.10.8.60">
    <property type="match status" value="1"/>
</dbReference>
<feature type="domain" description="Cyclic nucleotide-binding" evidence="9">
    <location>
        <begin position="44"/>
        <end position="134"/>
    </location>
</feature>
<keyword evidence="3" id="KW-0547">Nucleotide-binding</keyword>
<keyword evidence="4" id="KW-0067">ATP-binding</keyword>
<dbReference type="SUPFAM" id="SSF54862">
    <property type="entry name" value="4Fe-4S ferredoxins"/>
    <property type="match status" value="1"/>
</dbReference>
<dbReference type="Pfam" id="PF12801">
    <property type="entry name" value="Fer4_5"/>
    <property type="match status" value="2"/>
</dbReference>
<dbReference type="CDD" id="cd00038">
    <property type="entry name" value="CAP_ED"/>
    <property type="match status" value="1"/>
</dbReference>
<dbReference type="SMART" id="SM00298">
    <property type="entry name" value="CHROMO"/>
    <property type="match status" value="3"/>
</dbReference>
<dbReference type="InterPro" id="IPR036770">
    <property type="entry name" value="Ankyrin_rpt-contain_sf"/>
</dbReference>
<dbReference type="InterPro" id="IPR002110">
    <property type="entry name" value="Ankyrin_rpt"/>
</dbReference>
<feature type="domain" description="4Fe-4S ferredoxin-type" evidence="11">
    <location>
        <begin position="684"/>
        <end position="713"/>
    </location>
</feature>
<keyword evidence="2" id="KW-1003">Cell membrane</keyword>
<dbReference type="Pfam" id="PF00027">
    <property type="entry name" value="cNMP_binding"/>
    <property type="match status" value="1"/>
</dbReference>
<dbReference type="Pfam" id="PF25601">
    <property type="entry name" value="AAA_lid_14"/>
    <property type="match status" value="1"/>
</dbReference>
<comment type="subcellular location">
    <subcellularLocation>
        <location evidence="1">Cell membrane</location>
    </subcellularLocation>
</comment>
<dbReference type="InterPro" id="IPR000953">
    <property type="entry name" value="Chromo/chromo_shadow_dom"/>
</dbReference>
<keyword evidence="8" id="KW-0812">Transmembrane</keyword>
<evidence type="ECO:0000256" key="1">
    <source>
        <dbReference type="ARBA" id="ARBA00004236"/>
    </source>
</evidence>
<evidence type="ECO:0000256" key="5">
    <source>
        <dbReference type="ARBA" id="ARBA00023136"/>
    </source>
</evidence>
<feature type="repeat" description="ANK" evidence="6">
    <location>
        <begin position="1038"/>
        <end position="1070"/>
    </location>
</feature>
<feature type="transmembrane region" description="Helical" evidence="8">
    <location>
        <begin position="569"/>
        <end position="587"/>
    </location>
</feature>
<dbReference type="PANTHER" id="PTHR30224:SF4">
    <property type="entry name" value="ELECTRON TRANSPORT PROTEIN YCCM-RELATED"/>
    <property type="match status" value="1"/>
</dbReference>
<feature type="transmembrane region" description="Helical" evidence="8">
    <location>
        <begin position="924"/>
        <end position="945"/>
    </location>
</feature>
<evidence type="ECO:0000313" key="12">
    <source>
        <dbReference type="EMBL" id="WIA16216.1"/>
    </source>
</evidence>
<dbReference type="SUPFAM" id="SSF51206">
    <property type="entry name" value="cAMP-binding domain-like"/>
    <property type="match status" value="1"/>
</dbReference>
<accession>A0ABY8U862</accession>
<dbReference type="Gene3D" id="2.40.50.40">
    <property type="match status" value="3"/>
</dbReference>
<keyword evidence="8" id="KW-1133">Transmembrane helix</keyword>
<dbReference type="PROSITE" id="PS51379">
    <property type="entry name" value="4FE4S_FER_2"/>
    <property type="match status" value="1"/>
</dbReference>
<evidence type="ECO:0000259" key="10">
    <source>
        <dbReference type="PROSITE" id="PS50045"/>
    </source>
</evidence>
<feature type="repeat" description="ANK" evidence="6">
    <location>
        <begin position="1071"/>
        <end position="1103"/>
    </location>
</feature>
<feature type="transmembrane region" description="Helical" evidence="8">
    <location>
        <begin position="599"/>
        <end position="618"/>
    </location>
</feature>
<evidence type="ECO:0000259" key="11">
    <source>
        <dbReference type="PROSITE" id="PS51379"/>
    </source>
</evidence>
<keyword evidence="13" id="KW-1185">Reference proteome</keyword>
<dbReference type="PROSITE" id="PS50042">
    <property type="entry name" value="CNMP_BINDING_3"/>
    <property type="match status" value="1"/>
</dbReference>
<evidence type="ECO:0000259" key="9">
    <source>
        <dbReference type="PROSITE" id="PS50042"/>
    </source>
</evidence>
<feature type="domain" description="Sigma-54 factor interaction" evidence="10">
    <location>
        <begin position="194"/>
        <end position="411"/>
    </location>
</feature>
<dbReference type="InterPro" id="IPR002078">
    <property type="entry name" value="Sigma_54_int"/>
</dbReference>
<dbReference type="InterPro" id="IPR027417">
    <property type="entry name" value="P-loop_NTPase"/>
</dbReference>
<dbReference type="SUPFAM" id="SSF54160">
    <property type="entry name" value="Chromo domain-like"/>
    <property type="match status" value="2"/>
</dbReference>
<reference evidence="12 13" key="1">
    <citation type="submission" date="2023-05" db="EMBL/GenBank/DDBJ databases">
        <title>A 100% complete, gapless, phased diploid assembly of the Scenedesmus obliquus UTEX 3031 genome.</title>
        <authorList>
            <person name="Biondi T.C."/>
            <person name="Hanschen E.R."/>
            <person name="Kwon T."/>
            <person name="Eng W."/>
            <person name="Kruse C.P.S."/>
            <person name="Koehler S.I."/>
            <person name="Kunde Y."/>
            <person name="Gleasner C.D."/>
            <person name="You Mak K.T."/>
            <person name="Polle J."/>
            <person name="Hovde B.T."/>
            <person name="Starkenburg S.R."/>
        </authorList>
    </citation>
    <scope>NUCLEOTIDE SEQUENCE [LARGE SCALE GENOMIC DNA]</scope>
    <source>
        <strain evidence="12 13">DOE0152z</strain>
    </source>
</reference>
<sequence length="1333" mass="145537">MQLGGDGSSSSSSSQARGPTPIVSDAGNTMDPQVVASWLREYLPFKLLSESSVALLAELMEVEFVPANKLLAREGSTPAELVVVRQGSIRVSGENMPVPLDAGPGASCFLIELLLGQPTTSTVRTSSDCVLWVVRGPALMALAARRPDLVLELGLKMSQDLAQQVEAMEANMQGEERRNRALQPYRVTTPSRGIIGNSKYADRLRRQIVAAARDPQRKPVLVFGEPGLCKDNVATLLHFGGPDKFRVMVQLDVTQMDPFMTELFGRGSREGLLHWIRDGTLAIYNVHKAAPYMIPQLRRLLEEGVYQPAPAPVPLGSVDFPQAERRSAARIVMTAAQRIPAFDGLTTVIQVPPLRVRPADIVDLERYFMRVLSKQKGVRLALTPEAERTLLGYSFPNNIVELEGMVQRAAAQTDPEEAEAEAKPGRRAATPGGYTGISRSLSGSLALDKDVFWFAAQNKDRFRWNMLNSLPLLRQFLAGDFFPEVLNHKIVKPVFAVVVALLFLGPQDRGHNFCLSFFWNYWWPLMFIAYPFLGRIWCSFCPFMVYGEVMQRWRMASGVVLRKWPKEELERWGGWFLFGLFAAILVWEEVWDLPDTAYLSSWLLLLITAGAVVCSAFFERRLWCRYLCPIGGMNGLFAKLSMTELRARQGVCSGTCSTYHCYKGGPAEPPEGQETLGCPVYSHPAQLTDNRNCVLCMTCLKACPHRSIEVRLRLPGVDLWTSHKPTWYEVALQFMLLGAVYLHRLPELEGQFGVPHLLFEPKAPHMLASAAIMAVPGLMAWGSDALMRLAFTQQRLAEAAAAAAAAGGDGGKLALAGAAAGGRPASRAAAAAAGGADIIVPFLSLSYGYLPLVWGATLSHYLPAFLEEAGSILPVTAATFGLDGAGLPSLVADHAVTQFLQGTVLLASAGLSLLLTRKIGARPWLVLTPQCCTILGFTAELWYLLVSGDSSSEIGIYEVEELRGIRANLDGQEPVVEYRVHWKDGSADTWELASNVSPDLIRDFDERWWQAAKKGDAEALGSMLGYGRDILSQVVDDNRRSALHFVAAIGNVKCIKLLADAGADLNLQDKEGYTPLHMACGYMQTGAMSCLLEAGADPLVKDKQGRDVVLLVDNLRRSMPPSMAALQRIMALEQVAGGLTDRLYEEVEPACILDERPAAAGEGREFLVQYKDDAPDEWVPEALLAPDLVEDWGSGLERVAVEALLDVQQWGTSREYLVQWADGSKESWEPEEHVPAELVAELQQAQPQLFKGLKLAGGKKKKKKSKAQKQQQQHDVAAGEQPNGSSSSSNSSSSSSAADHQHQGPPSNGSVTAGLVQPAAADLREREAVAAGQ</sequence>
<dbReference type="InterPro" id="IPR000595">
    <property type="entry name" value="cNMP-bd_dom"/>
</dbReference>
<dbReference type="InterPro" id="IPR052378">
    <property type="entry name" value="NosR_regulator"/>
</dbReference>
<dbReference type="EMBL" id="CP126214">
    <property type="protein sequence ID" value="WIA16216.1"/>
    <property type="molecule type" value="Genomic_DNA"/>
</dbReference>
<dbReference type="PANTHER" id="PTHR30224">
    <property type="entry name" value="ELECTRON TRANSPORT PROTEIN"/>
    <property type="match status" value="1"/>
</dbReference>
<feature type="transmembrane region" description="Helical" evidence="8">
    <location>
        <begin position="895"/>
        <end position="915"/>
    </location>
</feature>
<dbReference type="InterPro" id="IPR058031">
    <property type="entry name" value="AAA_lid_NorR"/>
</dbReference>
<evidence type="ECO:0000256" key="4">
    <source>
        <dbReference type="ARBA" id="ARBA00022840"/>
    </source>
</evidence>
<keyword evidence="5 8" id="KW-0472">Membrane</keyword>
<dbReference type="Proteomes" id="UP001244341">
    <property type="component" value="Chromosome 7b"/>
</dbReference>
<dbReference type="CDD" id="cd00024">
    <property type="entry name" value="CD_CSD"/>
    <property type="match status" value="1"/>
</dbReference>
<dbReference type="SUPFAM" id="SSF52540">
    <property type="entry name" value="P-loop containing nucleoside triphosphate hydrolases"/>
    <property type="match status" value="1"/>
</dbReference>
<dbReference type="SUPFAM" id="SSF48403">
    <property type="entry name" value="Ankyrin repeat"/>
    <property type="match status" value="1"/>
</dbReference>
<dbReference type="InterPro" id="IPR017896">
    <property type="entry name" value="4Fe4S_Fe-S-bd"/>
</dbReference>
<proteinExistence type="predicted"/>
<dbReference type="SMART" id="SM00248">
    <property type="entry name" value="ANK"/>
    <property type="match status" value="2"/>
</dbReference>
<evidence type="ECO:0000256" key="7">
    <source>
        <dbReference type="SAM" id="MobiDB-lite"/>
    </source>
</evidence>
<dbReference type="PROSITE" id="PS50297">
    <property type="entry name" value="ANK_REP_REGION"/>
    <property type="match status" value="2"/>
</dbReference>
<name>A0ABY8U862_TETOB</name>
<dbReference type="Pfam" id="PF12796">
    <property type="entry name" value="Ank_2"/>
    <property type="match status" value="1"/>
</dbReference>
<feature type="compositionally biased region" description="Low complexity" evidence="7">
    <location>
        <begin position="1285"/>
        <end position="1296"/>
    </location>
</feature>
<dbReference type="SMART" id="SM00100">
    <property type="entry name" value="cNMP"/>
    <property type="match status" value="1"/>
</dbReference>
<feature type="region of interest" description="Disordered" evidence="7">
    <location>
        <begin position="1255"/>
        <end position="1333"/>
    </location>
</feature>